<evidence type="ECO:0000313" key="2">
    <source>
        <dbReference type="EMBL" id="KAF5320127.1"/>
    </source>
</evidence>
<comment type="caution">
    <text evidence="2">The sequence shown here is derived from an EMBL/GenBank/DDBJ whole genome shotgun (WGS) entry which is preliminary data.</text>
</comment>
<protein>
    <submittedName>
        <fullName evidence="2">Uncharacterized protein</fullName>
    </submittedName>
</protein>
<evidence type="ECO:0000256" key="1">
    <source>
        <dbReference type="SAM" id="MobiDB-lite"/>
    </source>
</evidence>
<gene>
    <name evidence="2" type="ORF">D9611_010273</name>
</gene>
<keyword evidence="3" id="KW-1185">Reference proteome</keyword>
<reference evidence="2 3" key="1">
    <citation type="journal article" date="2020" name="ISME J.">
        <title>Uncovering the hidden diversity of litter-decomposition mechanisms in mushroom-forming fungi.</title>
        <authorList>
            <person name="Floudas D."/>
            <person name="Bentzer J."/>
            <person name="Ahren D."/>
            <person name="Johansson T."/>
            <person name="Persson P."/>
            <person name="Tunlid A."/>
        </authorList>
    </citation>
    <scope>NUCLEOTIDE SEQUENCE [LARGE SCALE GENOMIC DNA]</scope>
    <source>
        <strain evidence="2 3">CBS 175.51</strain>
    </source>
</reference>
<dbReference type="Proteomes" id="UP000541558">
    <property type="component" value="Unassembled WGS sequence"/>
</dbReference>
<name>A0A8H5F1I9_9AGAR</name>
<dbReference type="AlphaFoldDB" id="A0A8H5F1I9"/>
<accession>A0A8H5F1I9</accession>
<sequence>MPSPKISPLQPSQARKPPRNLFSNPQPTLHLPHRIPNNPPCNTRSYPYIPESTESIVLAPYNGDVPRVEMRQSYSKQPKAYGIEDVREDFEDVHPLYELYRTFLV</sequence>
<evidence type="ECO:0000313" key="3">
    <source>
        <dbReference type="Proteomes" id="UP000541558"/>
    </source>
</evidence>
<organism evidence="2 3">
    <name type="scientific">Ephemerocybe angulata</name>
    <dbReference type="NCBI Taxonomy" id="980116"/>
    <lineage>
        <taxon>Eukaryota</taxon>
        <taxon>Fungi</taxon>
        <taxon>Dikarya</taxon>
        <taxon>Basidiomycota</taxon>
        <taxon>Agaricomycotina</taxon>
        <taxon>Agaricomycetes</taxon>
        <taxon>Agaricomycetidae</taxon>
        <taxon>Agaricales</taxon>
        <taxon>Agaricineae</taxon>
        <taxon>Psathyrellaceae</taxon>
        <taxon>Ephemerocybe</taxon>
    </lineage>
</organism>
<proteinExistence type="predicted"/>
<dbReference type="EMBL" id="JAACJK010000171">
    <property type="protein sequence ID" value="KAF5320127.1"/>
    <property type="molecule type" value="Genomic_DNA"/>
</dbReference>
<feature type="region of interest" description="Disordered" evidence="1">
    <location>
        <begin position="1"/>
        <end position="43"/>
    </location>
</feature>